<keyword evidence="3" id="KW-1185">Reference proteome</keyword>
<protein>
    <recommendedName>
        <fullName evidence="4">Secreted protein</fullName>
    </recommendedName>
</protein>
<dbReference type="AlphaFoldDB" id="A0A9P9EHR1"/>
<accession>A0A9P9EHR1</accession>
<evidence type="ECO:0008006" key="4">
    <source>
        <dbReference type="Google" id="ProtNLM"/>
    </source>
</evidence>
<dbReference type="EMBL" id="JAGMUU010000014">
    <property type="protein sequence ID" value="KAH7139764.1"/>
    <property type="molecule type" value="Genomic_DNA"/>
</dbReference>
<organism evidence="2 3">
    <name type="scientific">Dactylonectria estremocensis</name>
    <dbReference type="NCBI Taxonomy" id="1079267"/>
    <lineage>
        <taxon>Eukaryota</taxon>
        <taxon>Fungi</taxon>
        <taxon>Dikarya</taxon>
        <taxon>Ascomycota</taxon>
        <taxon>Pezizomycotina</taxon>
        <taxon>Sordariomycetes</taxon>
        <taxon>Hypocreomycetidae</taxon>
        <taxon>Hypocreales</taxon>
        <taxon>Nectriaceae</taxon>
        <taxon>Dactylonectria</taxon>
    </lineage>
</organism>
<evidence type="ECO:0000313" key="2">
    <source>
        <dbReference type="EMBL" id="KAH7139764.1"/>
    </source>
</evidence>
<proteinExistence type="predicted"/>
<feature type="signal peptide" evidence="1">
    <location>
        <begin position="1"/>
        <end position="22"/>
    </location>
</feature>
<evidence type="ECO:0000313" key="3">
    <source>
        <dbReference type="Proteomes" id="UP000717696"/>
    </source>
</evidence>
<keyword evidence="1" id="KW-0732">Signal</keyword>
<comment type="caution">
    <text evidence="2">The sequence shown here is derived from an EMBL/GenBank/DDBJ whole genome shotgun (WGS) entry which is preliminary data.</text>
</comment>
<gene>
    <name evidence="2" type="ORF">B0J13DRAFT_558456</name>
</gene>
<sequence length="76" mass="7967">MTSLFTCTGLAITALIPCTGFAIPATPSLVLSVCATECRAIDQVLEGQIEAMSMSSHLSSSVSNLIMAARHLRLDV</sequence>
<evidence type="ECO:0000256" key="1">
    <source>
        <dbReference type="SAM" id="SignalP"/>
    </source>
</evidence>
<feature type="chain" id="PRO_5040176636" description="Secreted protein" evidence="1">
    <location>
        <begin position="23"/>
        <end position="76"/>
    </location>
</feature>
<reference evidence="2" key="1">
    <citation type="journal article" date="2021" name="Nat. Commun.">
        <title>Genetic determinants of endophytism in the Arabidopsis root mycobiome.</title>
        <authorList>
            <person name="Mesny F."/>
            <person name="Miyauchi S."/>
            <person name="Thiergart T."/>
            <person name="Pickel B."/>
            <person name="Atanasova L."/>
            <person name="Karlsson M."/>
            <person name="Huettel B."/>
            <person name="Barry K.W."/>
            <person name="Haridas S."/>
            <person name="Chen C."/>
            <person name="Bauer D."/>
            <person name="Andreopoulos W."/>
            <person name="Pangilinan J."/>
            <person name="LaButti K."/>
            <person name="Riley R."/>
            <person name="Lipzen A."/>
            <person name="Clum A."/>
            <person name="Drula E."/>
            <person name="Henrissat B."/>
            <person name="Kohler A."/>
            <person name="Grigoriev I.V."/>
            <person name="Martin F.M."/>
            <person name="Hacquard S."/>
        </authorList>
    </citation>
    <scope>NUCLEOTIDE SEQUENCE</scope>
    <source>
        <strain evidence="2">MPI-CAGE-AT-0021</strain>
    </source>
</reference>
<dbReference type="Proteomes" id="UP000717696">
    <property type="component" value="Unassembled WGS sequence"/>
</dbReference>
<name>A0A9P9EHR1_9HYPO</name>